<evidence type="ECO:0000256" key="1">
    <source>
        <dbReference type="SAM" id="MobiDB-lite"/>
    </source>
</evidence>
<dbReference type="CDD" id="cd11297">
    <property type="entry name" value="PIN_LabA-like_N_1"/>
    <property type="match status" value="1"/>
</dbReference>
<gene>
    <name evidence="4" type="ORF">EV700_0150</name>
</gene>
<evidence type="ECO:0000313" key="4">
    <source>
        <dbReference type="EMBL" id="RZU48176.1"/>
    </source>
</evidence>
<dbReference type="PANTHER" id="PTHR35811">
    <property type="entry name" value="SLR1870 PROTEIN"/>
    <property type="match status" value="1"/>
</dbReference>
<dbReference type="PANTHER" id="PTHR35811:SF1">
    <property type="entry name" value="HTH OST-TYPE DOMAIN-CONTAINING PROTEIN"/>
    <property type="match status" value="1"/>
</dbReference>
<evidence type="ECO:0000313" key="5">
    <source>
        <dbReference type="Proteomes" id="UP000292423"/>
    </source>
</evidence>
<dbReference type="GO" id="GO:0004540">
    <property type="term" value="F:RNA nuclease activity"/>
    <property type="evidence" value="ECO:0007669"/>
    <property type="project" value="InterPro"/>
</dbReference>
<evidence type="ECO:0000259" key="2">
    <source>
        <dbReference type="Pfam" id="PF01936"/>
    </source>
</evidence>
<proteinExistence type="predicted"/>
<dbReference type="Gene3D" id="3.30.420.610">
    <property type="entry name" value="LOTUS domain-like"/>
    <property type="match status" value="1"/>
</dbReference>
<comment type="caution">
    <text evidence="4">The sequence shown here is derived from an EMBL/GenBank/DDBJ whole genome shotgun (WGS) entry which is preliminary data.</text>
</comment>
<dbReference type="Proteomes" id="UP000292423">
    <property type="component" value="Unassembled WGS sequence"/>
</dbReference>
<dbReference type="RefSeq" id="WP_130410456.1">
    <property type="nucleotide sequence ID" value="NZ_SHKX01000003.1"/>
</dbReference>
<sequence length="566" mass="63811">MPILQGLLQLARPALARINQKIQQRLNSPDQPRLAVLIDAENMPTRGLDLLMEQVHRWGQPVLIRAYADWANSSVSAWKVACRTLPIQTVQQHSYVKGKSTSDMAMIIDAMDLLYSKPLLDGFCLISGDSDFAPLAVRLRQQGKQVFAIASRDNAPCLRGVCQHFTTLAALEAKPAVKTPPSATPTAPGKITKFTSDKKPAGKMDISQDRALNALLRDAYEKLPKEEAVWVDMTKFDTSARSHAYYLTIRKEFSNLTQMYQALGYLELGRRAEKPSQYFIRLNAPEQTVAVPPSPAKPAREDKRQALFDRISALARVHADDQLRISPTALYDALMLLMPSFDPKNFGYVTWEGVVMDHPELVECKGPGSRFKHMLILRPQERTPLPQETHDEQIRQAIRLFQRPDHWGLSADVLRYLTHPLTHHRWPEDSARELLCSLPSVTTASDVNRREILVGISDDPLRAQPRAFSANNKPDLSLTGLYEVIAMAVAFRADSDGWMLMADTMTEIQRRYPQFTTRIYGFNGLRKLIDADGQFETLSRNGHAWVRLRSRKAPAQERQVEAAQAA</sequence>
<feature type="domain" description="NYN" evidence="2">
    <location>
        <begin position="33"/>
        <end position="168"/>
    </location>
</feature>
<protein>
    <submittedName>
        <fullName evidence="4">OST-HTH/LOTUS domain-containing protein</fullName>
    </submittedName>
</protein>
<dbReference type="InterPro" id="IPR041966">
    <property type="entry name" value="LOTUS-like"/>
</dbReference>
<dbReference type="InterPro" id="IPR021139">
    <property type="entry name" value="NYN"/>
</dbReference>
<dbReference type="Gene3D" id="3.40.50.1010">
    <property type="entry name" value="5'-nuclease"/>
    <property type="match status" value="1"/>
</dbReference>
<dbReference type="AlphaFoldDB" id="A0A4V2G6C9"/>
<dbReference type="InterPro" id="IPR025605">
    <property type="entry name" value="OST-HTH/LOTUS_dom"/>
</dbReference>
<accession>A0A4V2G6C9</accession>
<name>A0A4V2G6C9_9GAMM</name>
<dbReference type="Pfam" id="PF12872">
    <property type="entry name" value="OST-HTH"/>
    <property type="match status" value="2"/>
</dbReference>
<feature type="domain" description="HTH OST-type" evidence="3">
    <location>
        <begin position="491"/>
        <end position="545"/>
    </location>
</feature>
<organism evidence="4 5">
    <name type="scientific">Fluviicoccus keumensis</name>
    <dbReference type="NCBI Taxonomy" id="1435465"/>
    <lineage>
        <taxon>Bacteria</taxon>
        <taxon>Pseudomonadati</taxon>
        <taxon>Pseudomonadota</taxon>
        <taxon>Gammaproteobacteria</taxon>
        <taxon>Moraxellales</taxon>
        <taxon>Moraxellaceae</taxon>
        <taxon>Fluviicoccus</taxon>
    </lineage>
</organism>
<evidence type="ECO:0000259" key="3">
    <source>
        <dbReference type="Pfam" id="PF12872"/>
    </source>
</evidence>
<feature type="region of interest" description="Disordered" evidence="1">
    <location>
        <begin position="177"/>
        <end position="202"/>
    </location>
</feature>
<reference evidence="4 5" key="1">
    <citation type="submission" date="2019-02" db="EMBL/GenBank/DDBJ databases">
        <title>Genomic Encyclopedia of Type Strains, Phase IV (KMG-IV): sequencing the most valuable type-strain genomes for metagenomic binning, comparative biology and taxonomic classification.</title>
        <authorList>
            <person name="Goeker M."/>
        </authorList>
    </citation>
    <scope>NUCLEOTIDE SEQUENCE [LARGE SCALE GENOMIC DNA]</scope>
    <source>
        <strain evidence="4 5">DSM 105135</strain>
    </source>
</reference>
<dbReference type="CDD" id="cd10146">
    <property type="entry name" value="LabA_like_C"/>
    <property type="match status" value="1"/>
</dbReference>
<dbReference type="EMBL" id="SHKX01000003">
    <property type="protein sequence ID" value="RZU48176.1"/>
    <property type="molecule type" value="Genomic_DNA"/>
</dbReference>
<keyword evidence="5" id="KW-1185">Reference proteome</keyword>
<dbReference type="Pfam" id="PF01936">
    <property type="entry name" value="NYN"/>
    <property type="match status" value="1"/>
</dbReference>
<dbReference type="OrthoDB" id="9783963at2"/>
<feature type="domain" description="HTH OST-type" evidence="3">
    <location>
        <begin position="320"/>
        <end position="368"/>
    </location>
</feature>